<dbReference type="Gene3D" id="2.60.40.10">
    <property type="entry name" value="Immunoglobulins"/>
    <property type="match status" value="1"/>
</dbReference>
<dbReference type="AlphaFoldDB" id="A0A1W9S453"/>
<dbReference type="InterPro" id="IPR013783">
    <property type="entry name" value="Ig-like_fold"/>
</dbReference>
<gene>
    <name evidence="1" type="ORF">B6D57_01005</name>
</gene>
<comment type="caution">
    <text evidence="1">The sequence shown here is derived from an EMBL/GenBank/DDBJ whole genome shotgun (WGS) entry which is preliminary data.</text>
</comment>
<dbReference type="Proteomes" id="UP000192611">
    <property type="component" value="Unassembled WGS sequence"/>
</dbReference>
<organism evidence="1 2">
    <name type="scientific">Candidatus Coatesbacteria bacterium 4484_99</name>
    <dbReference type="NCBI Taxonomy" id="1970774"/>
    <lineage>
        <taxon>Bacteria</taxon>
        <taxon>Candidatus Coatesiibacteriota</taxon>
    </lineage>
</organism>
<dbReference type="SUPFAM" id="SSF49299">
    <property type="entry name" value="PKD domain"/>
    <property type="match status" value="1"/>
</dbReference>
<dbReference type="PROSITE" id="PS51257">
    <property type="entry name" value="PROKAR_LIPOPROTEIN"/>
    <property type="match status" value="1"/>
</dbReference>
<proteinExistence type="predicted"/>
<protein>
    <recommendedName>
        <fullName evidence="3">PKD domain-containing protein</fullName>
    </recommendedName>
</protein>
<sequence>MKSGCINGIVPLVLLLVTLLLVSCEPSGFPTGNFWIVSIDVDPDYVYVNSEVTLTAFVENPDNEELVYDWRASGGTIYGSGNQVQWMTPPDPASYTIELWVRGESGEDYERKVIEVHE</sequence>
<dbReference type="EMBL" id="NATQ01000012">
    <property type="protein sequence ID" value="OQX91090.1"/>
    <property type="molecule type" value="Genomic_DNA"/>
</dbReference>
<reference evidence="2" key="1">
    <citation type="submission" date="2017-03" db="EMBL/GenBank/DDBJ databases">
        <title>Novel pathways for hydrocarbon cycling and metabolic interdependencies in hydrothermal sediment communities.</title>
        <authorList>
            <person name="Dombrowski N."/>
            <person name="Seitz K."/>
            <person name="Teske A."/>
            <person name="Baker B."/>
        </authorList>
    </citation>
    <scope>NUCLEOTIDE SEQUENCE [LARGE SCALE GENOMIC DNA]</scope>
</reference>
<evidence type="ECO:0008006" key="3">
    <source>
        <dbReference type="Google" id="ProtNLM"/>
    </source>
</evidence>
<name>A0A1W9S453_9BACT</name>
<accession>A0A1W9S453</accession>
<dbReference type="InterPro" id="IPR035986">
    <property type="entry name" value="PKD_dom_sf"/>
</dbReference>
<evidence type="ECO:0000313" key="1">
    <source>
        <dbReference type="EMBL" id="OQX91090.1"/>
    </source>
</evidence>
<evidence type="ECO:0000313" key="2">
    <source>
        <dbReference type="Proteomes" id="UP000192611"/>
    </source>
</evidence>